<feature type="domain" description="L-asparaginase N-terminal" evidence="1">
    <location>
        <begin position="236"/>
        <end position="343"/>
    </location>
</feature>
<evidence type="ECO:0000313" key="2">
    <source>
        <dbReference type="EMBL" id="MFC4242575.1"/>
    </source>
</evidence>
<proteinExistence type="predicted"/>
<evidence type="ECO:0000313" key="3">
    <source>
        <dbReference type="Proteomes" id="UP001595900"/>
    </source>
</evidence>
<protein>
    <submittedName>
        <fullName evidence="2">Asparaginase domain-containing protein</fullName>
        <ecNumber evidence="2">3.5.1.1</ecNumber>
    </submittedName>
</protein>
<name>A0ABV8Q2H5_9MICO</name>
<keyword evidence="2" id="KW-0378">Hydrolase</keyword>
<sequence>MSESKRVRIAHLSGPTATIQNTPPLVTSNKAREKHGLPALTDDAGAPLKFDALRAQRLAAPATVYVEQFSAHPLEKDAAELYGEPDGYVGADGVFRAAPASEADKPVYAIELAPEDGLYPLPYMAVQADGSAWEEEMAVALGPASAARQGFFPDGSRSFEEIDRLGIEEGGTASPISSRADVDFYRVAPPAGYTKGLSAQERTDVGEGDIAPEARGVHFNGYKPVHLSTVPARPALAKITNDVQAIADSGDYDGFIWTQGSPQVEETAYWFSLLIDTTHPICGNAAQRPQGMISNDGPKNIVDSIAFIQSRKWEDADGRNRCGVVVIEEQQYFAAREVYKSDARPGNYRATGGHGGIIGQTSHAGAVSLTYLPAYKHTYLSEVNTSKLPAAVSAATRTPNGIELVEVAIKDFDGKITEDAIPSVSIVKEGGYFDEDYGVGPDDLPILTATIEQKLGLGRLAGIVIEGLVPYGRLPSKASEALLQRAVFSGIPVARVGRGAPEGFADPTPFTIAGSNLTSIKARLLLMASLMKLGSLPIAADPANPTADERAATIAAVRRYQELFLTH</sequence>
<dbReference type="GO" id="GO:0004067">
    <property type="term" value="F:asparaginase activity"/>
    <property type="evidence" value="ECO:0007669"/>
    <property type="project" value="UniProtKB-EC"/>
</dbReference>
<reference evidence="3" key="1">
    <citation type="journal article" date="2019" name="Int. J. Syst. Evol. Microbiol.">
        <title>The Global Catalogue of Microorganisms (GCM) 10K type strain sequencing project: providing services to taxonomists for standard genome sequencing and annotation.</title>
        <authorList>
            <consortium name="The Broad Institute Genomics Platform"/>
            <consortium name="The Broad Institute Genome Sequencing Center for Infectious Disease"/>
            <person name="Wu L."/>
            <person name="Ma J."/>
        </authorList>
    </citation>
    <scope>NUCLEOTIDE SEQUENCE [LARGE SCALE GENOMIC DNA]</scope>
    <source>
        <strain evidence="3">CGMCC 1.10363</strain>
    </source>
</reference>
<dbReference type="InterPro" id="IPR006034">
    <property type="entry name" value="Asparaginase/glutaminase-like"/>
</dbReference>
<dbReference type="Gene3D" id="3.40.50.40">
    <property type="match status" value="1"/>
</dbReference>
<dbReference type="PROSITE" id="PS51732">
    <property type="entry name" value="ASN_GLN_ASE_3"/>
    <property type="match status" value="1"/>
</dbReference>
<dbReference type="EC" id="3.5.1.1" evidence="2"/>
<dbReference type="EMBL" id="JBHSCN010000003">
    <property type="protein sequence ID" value="MFC4242575.1"/>
    <property type="molecule type" value="Genomic_DNA"/>
</dbReference>
<dbReference type="Gene3D" id="3.40.50.1170">
    <property type="entry name" value="L-asparaginase, N-terminal domain"/>
    <property type="match status" value="1"/>
</dbReference>
<organism evidence="2 3">
    <name type="scientific">Gryllotalpicola reticulitermitis</name>
    <dbReference type="NCBI Taxonomy" id="1184153"/>
    <lineage>
        <taxon>Bacteria</taxon>
        <taxon>Bacillati</taxon>
        <taxon>Actinomycetota</taxon>
        <taxon>Actinomycetes</taxon>
        <taxon>Micrococcales</taxon>
        <taxon>Microbacteriaceae</taxon>
        <taxon>Gryllotalpicola</taxon>
    </lineage>
</organism>
<dbReference type="InterPro" id="IPR037152">
    <property type="entry name" value="L-asparaginase_N_sf"/>
</dbReference>
<dbReference type="PIRSF" id="PIRSF500176">
    <property type="entry name" value="L_ASNase"/>
    <property type="match status" value="1"/>
</dbReference>
<dbReference type="InterPro" id="IPR027473">
    <property type="entry name" value="L-asparaginase_C"/>
</dbReference>
<keyword evidence="3" id="KW-1185">Reference proteome</keyword>
<dbReference type="SUPFAM" id="SSF53774">
    <property type="entry name" value="Glutaminase/Asparaginase"/>
    <property type="match status" value="1"/>
</dbReference>
<dbReference type="InterPro" id="IPR036152">
    <property type="entry name" value="Asp/glu_Ase-like_sf"/>
</dbReference>
<dbReference type="Proteomes" id="UP001595900">
    <property type="component" value="Unassembled WGS sequence"/>
</dbReference>
<dbReference type="PIRSF" id="PIRSF001220">
    <property type="entry name" value="L-ASNase_gatD"/>
    <property type="match status" value="1"/>
</dbReference>
<accession>A0ABV8Q2H5</accession>
<gene>
    <name evidence="2" type="ORF">ACFOYW_04250</name>
</gene>
<dbReference type="InterPro" id="IPR027474">
    <property type="entry name" value="L-asparaginase_N"/>
</dbReference>
<comment type="caution">
    <text evidence="2">The sequence shown here is derived from an EMBL/GenBank/DDBJ whole genome shotgun (WGS) entry which is preliminary data.</text>
</comment>
<dbReference type="SMART" id="SM00870">
    <property type="entry name" value="Asparaginase"/>
    <property type="match status" value="1"/>
</dbReference>
<dbReference type="RefSeq" id="WP_390227442.1">
    <property type="nucleotide sequence ID" value="NZ_JBHSCN010000003.1"/>
</dbReference>
<dbReference type="Pfam" id="PF00710">
    <property type="entry name" value="Asparaginase"/>
    <property type="match status" value="1"/>
</dbReference>
<evidence type="ECO:0000259" key="1">
    <source>
        <dbReference type="Pfam" id="PF00710"/>
    </source>
</evidence>